<dbReference type="AlphaFoldDB" id="A0A3S0H1W0"/>
<dbReference type="EMBL" id="RXOE01000002">
    <property type="protein sequence ID" value="RTQ35194.1"/>
    <property type="molecule type" value="Genomic_DNA"/>
</dbReference>
<evidence type="ECO:0000313" key="1">
    <source>
        <dbReference type="EMBL" id="RTQ35194.1"/>
    </source>
</evidence>
<comment type="caution">
    <text evidence="1">The sequence shown here is derived from an EMBL/GenBank/DDBJ whole genome shotgun (WGS) entry which is preliminary data.</text>
</comment>
<gene>
    <name evidence="1" type="ORF">EJP69_12475</name>
</gene>
<protein>
    <submittedName>
        <fullName evidence="1">DUF2848 domain-containing protein</fullName>
    </submittedName>
</protein>
<name>A0A3S0H1W0_9BURK</name>
<keyword evidence="2" id="KW-1185">Reference proteome</keyword>
<dbReference type="RefSeq" id="WP_126470382.1">
    <property type="nucleotide sequence ID" value="NZ_RXOE01000002.1"/>
</dbReference>
<dbReference type="OrthoDB" id="9792678at2"/>
<evidence type="ECO:0000313" key="2">
    <source>
        <dbReference type="Proteomes" id="UP000267418"/>
    </source>
</evidence>
<organism evidence="1 2">
    <name type="scientific">Variovorax gossypii</name>
    <dbReference type="NCBI Taxonomy" id="1679495"/>
    <lineage>
        <taxon>Bacteria</taxon>
        <taxon>Pseudomonadati</taxon>
        <taxon>Pseudomonadota</taxon>
        <taxon>Betaproteobacteria</taxon>
        <taxon>Burkholderiales</taxon>
        <taxon>Comamonadaceae</taxon>
        <taxon>Variovorax</taxon>
    </lineage>
</organism>
<proteinExistence type="predicted"/>
<dbReference type="Pfam" id="PF11010">
    <property type="entry name" value="DUF2848"/>
    <property type="match status" value="1"/>
</dbReference>
<sequence>MASTSNTNTNSRLRFACESIADDGTRSTALHLLAPRALVVAGWTGRDIAAIEHHIEELAALGVPRPSSVPLYYRVAAQLLTQSPAIEALGDQSSGEAEPVLFFSQGEWWLSVASDHTDRHVESYSVAVSKQMCAKPVAETAWRWSDVQAHQDTLELRSRILEDGRWIDYQRGTLASIRPLAGLRDGMPGAGSAPEGLFMTCGTLGALPNAKGEGIRPAAQMEIELHDPKLRRRIVHRYAVEALPVVA</sequence>
<dbReference type="Proteomes" id="UP000267418">
    <property type="component" value="Unassembled WGS sequence"/>
</dbReference>
<reference evidence="1 2" key="1">
    <citation type="submission" date="2018-12" db="EMBL/GenBank/DDBJ databases">
        <title>The genome of Variovorax gossypii DSM 100435.</title>
        <authorList>
            <person name="Gao J."/>
            <person name="Sun J."/>
        </authorList>
    </citation>
    <scope>NUCLEOTIDE SEQUENCE [LARGE SCALE GENOMIC DNA]</scope>
    <source>
        <strain evidence="1 2">DSM 100435</strain>
    </source>
</reference>
<dbReference type="InterPro" id="IPR021269">
    <property type="entry name" value="DUF2848"/>
</dbReference>
<accession>A0A3S0H1W0</accession>